<dbReference type="OrthoDB" id="137652at2157"/>
<evidence type="ECO:0000313" key="3">
    <source>
        <dbReference type="EMBL" id="SHH50419.1"/>
    </source>
</evidence>
<dbReference type="RefSeq" id="WP_073310514.1">
    <property type="nucleotide sequence ID" value="NZ_FQWV01000008.1"/>
</dbReference>
<keyword evidence="2" id="KW-1133">Transmembrane helix</keyword>
<evidence type="ECO:0000313" key="4">
    <source>
        <dbReference type="Proteomes" id="UP000184357"/>
    </source>
</evidence>
<organism evidence="3 4">
    <name type="scientific">Halobaculum gomorrense</name>
    <dbReference type="NCBI Taxonomy" id="43928"/>
    <lineage>
        <taxon>Archaea</taxon>
        <taxon>Methanobacteriati</taxon>
        <taxon>Methanobacteriota</taxon>
        <taxon>Stenosarchaea group</taxon>
        <taxon>Halobacteria</taxon>
        <taxon>Halobacteriales</taxon>
        <taxon>Haloferacaceae</taxon>
        <taxon>Halobaculum</taxon>
    </lineage>
</organism>
<proteinExistence type="predicted"/>
<protein>
    <submittedName>
        <fullName evidence="3">Uncharacterized protein</fullName>
    </submittedName>
</protein>
<feature type="compositionally biased region" description="Acidic residues" evidence="1">
    <location>
        <begin position="380"/>
        <end position="419"/>
    </location>
</feature>
<evidence type="ECO:0000256" key="1">
    <source>
        <dbReference type="SAM" id="MobiDB-lite"/>
    </source>
</evidence>
<dbReference type="AlphaFoldDB" id="A0A1M5TI98"/>
<gene>
    <name evidence="3" type="ORF">SAMN05443636_2722</name>
</gene>
<feature type="transmembrane region" description="Helical" evidence="2">
    <location>
        <begin position="325"/>
        <end position="348"/>
    </location>
</feature>
<feature type="region of interest" description="Disordered" evidence="1">
    <location>
        <begin position="377"/>
        <end position="452"/>
    </location>
</feature>
<feature type="transmembrane region" description="Helical" evidence="2">
    <location>
        <begin position="214"/>
        <end position="234"/>
    </location>
</feature>
<feature type="transmembrane region" description="Helical" evidence="2">
    <location>
        <begin position="272"/>
        <end position="305"/>
    </location>
</feature>
<feature type="transmembrane region" description="Helical" evidence="2">
    <location>
        <begin position="179"/>
        <end position="202"/>
    </location>
</feature>
<feature type="transmembrane region" description="Helical" evidence="2">
    <location>
        <begin position="129"/>
        <end position="158"/>
    </location>
</feature>
<dbReference type="STRING" id="43928.SAMN05443636_2722"/>
<dbReference type="Pfam" id="PF24400">
    <property type="entry name" value="DUF7544"/>
    <property type="match status" value="1"/>
</dbReference>
<dbReference type="EMBL" id="FQWV01000008">
    <property type="protein sequence ID" value="SHH50419.1"/>
    <property type="molecule type" value="Genomic_DNA"/>
</dbReference>
<accession>A0A1M5TI98</accession>
<reference evidence="3 4" key="1">
    <citation type="submission" date="2016-11" db="EMBL/GenBank/DDBJ databases">
        <authorList>
            <person name="Jaros S."/>
            <person name="Januszkiewicz K."/>
            <person name="Wedrychowicz H."/>
        </authorList>
    </citation>
    <scope>NUCLEOTIDE SEQUENCE [LARGE SCALE GENOMIC DNA]</scope>
    <source>
        <strain evidence="3 4">DSM 9297</strain>
    </source>
</reference>
<dbReference type="Proteomes" id="UP000184357">
    <property type="component" value="Unassembled WGS sequence"/>
</dbReference>
<feature type="transmembrane region" description="Helical" evidence="2">
    <location>
        <begin position="28"/>
        <end position="49"/>
    </location>
</feature>
<keyword evidence="4" id="KW-1185">Reference proteome</keyword>
<keyword evidence="2" id="KW-0472">Membrane</keyword>
<keyword evidence="2" id="KW-0812">Transmembrane</keyword>
<dbReference type="InterPro" id="IPR055966">
    <property type="entry name" value="DUF7544"/>
</dbReference>
<sequence>MSWHGVDAVDDAIDVTREFLFPFSVGRWIRMAVVSLFTGGGGGAGQIASNAGNLGARLAGTGYTGTSGNAGAWAALVLSVPAVLVGAVATSGPLRGADGLLRAGQALRTGSVLQAGRIPEVGAVGTLGIAFLVVVLAVVLIAVLLPPIFEFVLVDAIASDDLRVLRDARTHLTNGIRLIGFRIGLFAAFVVPPAAVVAAVVLTDTRVAPLFDNVPVVVALALVALAYVLAFAFLDRFTVEFVVPAMVADGGGVIDGWRRVWPRLREQLGQTVVYIVMHVLVGIGVSIVSVVLLLVGLLAVGAVAAGIGFAVGAVTSGAVSTDVGVGVGVFAGAAVGIPVFVAVVLLPIQVLTVTYQRAYELAALGRFSESLDLVGRYRDDGDDEDDDDTAFSDDGGDEDDDGGDEEDGGENDDTPEADEFGGFVPASTAVEEPTDGTESPGDTEEEHRGERE</sequence>
<name>A0A1M5TI98_9EURY</name>
<feature type="transmembrane region" description="Helical" evidence="2">
    <location>
        <begin position="70"/>
        <end position="89"/>
    </location>
</feature>
<evidence type="ECO:0000256" key="2">
    <source>
        <dbReference type="SAM" id="Phobius"/>
    </source>
</evidence>